<keyword evidence="13" id="KW-1185">Reference proteome</keyword>
<dbReference type="GO" id="GO:0022857">
    <property type="term" value="F:transmembrane transporter activity"/>
    <property type="evidence" value="ECO:0007669"/>
    <property type="project" value="InterPro"/>
</dbReference>
<evidence type="ECO:0000313" key="12">
    <source>
        <dbReference type="EMBL" id="TVO58647.1"/>
    </source>
</evidence>
<dbReference type="Pfam" id="PF00528">
    <property type="entry name" value="BPD_transp_1"/>
    <property type="match status" value="1"/>
</dbReference>
<dbReference type="PANTHER" id="PTHR30450:SF2">
    <property type="entry name" value="ABC TRANSPORTER PERMEASE PROTEIN"/>
    <property type="match status" value="1"/>
</dbReference>
<evidence type="ECO:0000259" key="11">
    <source>
        <dbReference type="PROSITE" id="PS50928"/>
    </source>
</evidence>
<feature type="transmembrane region" description="Helical" evidence="10">
    <location>
        <begin position="20"/>
        <end position="42"/>
    </location>
</feature>
<dbReference type="RefSeq" id="WP_144308181.1">
    <property type="nucleotide sequence ID" value="NZ_VMNK01000003.1"/>
</dbReference>
<accession>A0A557R0F9</accession>
<dbReference type="NCBIfam" id="TIGR01726">
    <property type="entry name" value="HEQRo_perm_3TM"/>
    <property type="match status" value="1"/>
</dbReference>
<dbReference type="AlphaFoldDB" id="A0A557R0F9"/>
<evidence type="ECO:0000256" key="1">
    <source>
        <dbReference type="ARBA" id="ARBA00004429"/>
    </source>
</evidence>
<evidence type="ECO:0000256" key="4">
    <source>
        <dbReference type="ARBA" id="ARBA00022475"/>
    </source>
</evidence>
<dbReference type="OrthoDB" id="7026155at2"/>
<sequence>MIEWSVITESLPQYTSGLWLTAQLTVLSLAAGLMIAIPLSVMRISRKRLVAGPVWAFTYFFRGTPMLVQLLLIYYGLGQFEWIQAQWQAGNTFWLTFREPYGCALVTFTLNTCAYTTEILAGALRTTPHGEIEAAQACGMSRVTMLRRILIPGALRRALPAYSNEAIFMLHGTAIASTVTLMDLTGAARNAYSQHFAPFEAFIFAGLLYLTLTFALVGLFRLAERRYLAHLQPRKAIKGHTA</sequence>
<dbReference type="Gene3D" id="1.10.3720.10">
    <property type="entry name" value="MetI-like"/>
    <property type="match status" value="1"/>
</dbReference>
<dbReference type="GO" id="GO:0006865">
    <property type="term" value="P:amino acid transport"/>
    <property type="evidence" value="ECO:0007669"/>
    <property type="project" value="TreeGrafter"/>
</dbReference>
<feature type="transmembrane region" description="Helical" evidence="10">
    <location>
        <begin position="54"/>
        <end position="77"/>
    </location>
</feature>
<feature type="domain" description="ABC transmembrane type-1" evidence="11">
    <location>
        <begin position="18"/>
        <end position="220"/>
    </location>
</feature>
<evidence type="ECO:0000256" key="9">
    <source>
        <dbReference type="ARBA" id="ARBA00046835"/>
    </source>
</evidence>
<comment type="caution">
    <text evidence="12">The sequence shown here is derived from an EMBL/GenBank/DDBJ whole genome shotgun (WGS) entry which is preliminary data.</text>
</comment>
<keyword evidence="5 10" id="KW-0812">Transmembrane</keyword>
<comment type="subcellular location">
    <subcellularLocation>
        <location evidence="1">Cell inner membrane</location>
        <topology evidence="1">Multi-pass membrane protein</topology>
    </subcellularLocation>
    <subcellularLocation>
        <location evidence="10">Cell membrane</location>
        <topology evidence="10">Multi-pass membrane protein</topology>
    </subcellularLocation>
</comment>
<feature type="transmembrane region" description="Helical" evidence="10">
    <location>
        <begin position="201"/>
        <end position="223"/>
    </location>
</feature>
<name>A0A557R0F9_9RHOO</name>
<comment type="similarity">
    <text evidence="2">Belongs to the binding-protein-dependent transport system permease family. HisMQ subfamily.</text>
</comment>
<keyword evidence="6 10" id="KW-1133">Transmembrane helix</keyword>
<keyword evidence="7 10" id="KW-0472">Membrane</keyword>
<dbReference type="InterPro" id="IPR035906">
    <property type="entry name" value="MetI-like_sf"/>
</dbReference>
<dbReference type="CDD" id="cd06261">
    <property type="entry name" value="TM_PBP2"/>
    <property type="match status" value="1"/>
</dbReference>
<evidence type="ECO:0000313" key="13">
    <source>
        <dbReference type="Proteomes" id="UP000319502"/>
    </source>
</evidence>
<evidence type="ECO:0000256" key="8">
    <source>
        <dbReference type="ARBA" id="ARBA00039779"/>
    </source>
</evidence>
<dbReference type="GO" id="GO:0043190">
    <property type="term" value="C:ATP-binding cassette (ABC) transporter complex"/>
    <property type="evidence" value="ECO:0007669"/>
    <property type="project" value="InterPro"/>
</dbReference>
<dbReference type="InterPro" id="IPR051322">
    <property type="entry name" value="AA_ABC_Transporter_Permease"/>
</dbReference>
<dbReference type="PROSITE" id="PS50928">
    <property type="entry name" value="ABC_TM1"/>
    <property type="match status" value="1"/>
</dbReference>
<dbReference type="PANTHER" id="PTHR30450">
    <property type="entry name" value="ABC TRANSPORTER PERMEASE"/>
    <property type="match status" value="1"/>
</dbReference>
<dbReference type="InterPro" id="IPR000515">
    <property type="entry name" value="MetI-like"/>
</dbReference>
<gene>
    <name evidence="12" type="ORF">FHP91_03000</name>
</gene>
<dbReference type="Proteomes" id="UP000319502">
    <property type="component" value="Unassembled WGS sequence"/>
</dbReference>
<keyword evidence="4" id="KW-1003">Cell membrane</keyword>
<dbReference type="InterPro" id="IPR010065">
    <property type="entry name" value="AA_ABC_transptr_permease_3TM"/>
</dbReference>
<organism evidence="12 13">
    <name type="scientific">Denitromonas halophila</name>
    <dbReference type="NCBI Taxonomy" id="1629404"/>
    <lineage>
        <taxon>Bacteria</taxon>
        <taxon>Pseudomonadati</taxon>
        <taxon>Pseudomonadota</taxon>
        <taxon>Betaproteobacteria</taxon>
        <taxon>Rhodocyclales</taxon>
        <taxon>Zoogloeaceae</taxon>
        <taxon>Denitromonas</taxon>
    </lineage>
</organism>
<evidence type="ECO:0000256" key="6">
    <source>
        <dbReference type="ARBA" id="ARBA00022989"/>
    </source>
</evidence>
<keyword evidence="3 10" id="KW-0813">Transport</keyword>
<proteinExistence type="inferred from homology"/>
<evidence type="ECO:0000256" key="5">
    <source>
        <dbReference type="ARBA" id="ARBA00022692"/>
    </source>
</evidence>
<reference evidence="12 13" key="1">
    <citation type="submission" date="2019-07" db="EMBL/GenBank/DDBJ databases">
        <title>The pathways for chlorine oxyanion respiration interact through the shared metabolite chlorate.</title>
        <authorList>
            <person name="Barnum T.P."/>
            <person name="Cheng Y."/>
            <person name="Hill K.A."/>
            <person name="Lucas L.N."/>
            <person name="Carlson H.K."/>
            <person name="Coates J.D."/>
        </authorList>
    </citation>
    <scope>NUCLEOTIDE SEQUENCE [LARGE SCALE GENOMIC DNA]</scope>
    <source>
        <strain evidence="12 13">SFB-3</strain>
    </source>
</reference>
<evidence type="ECO:0000256" key="2">
    <source>
        <dbReference type="ARBA" id="ARBA00010072"/>
    </source>
</evidence>
<comment type="subunit">
    <text evidence="9">The HisPMQJ complex is composed of two ATP-binding proteins (HisP), two transmembrane proteins (HisM and HisQ) and a solute-binding protein (HisJ). The HisPMQ-ArgT complex is composed of two ATP-binding proteins (HisP), two transmembrane proteins (HisM and HisQ) and a solute-binding protein (ArgT).</text>
</comment>
<evidence type="ECO:0000256" key="3">
    <source>
        <dbReference type="ARBA" id="ARBA00022448"/>
    </source>
</evidence>
<protein>
    <recommendedName>
        <fullName evidence="8">Histidine/lysine/arginine/ornithine transport system permease protein HisM</fullName>
    </recommendedName>
</protein>
<dbReference type="EMBL" id="VMNK01000003">
    <property type="protein sequence ID" value="TVO58647.1"/>
    <property type="molecule type" value="Genomic_DNA"/>
</dbReference>
<evidence type="ECO:0000256" key="10">
    <source>
        <dbReference type="RuleBase" id="RU363032"/>
    </source>
</evidence>
<dbReference type="SUPFAM" id="SSF161098">
    <property type="entry name" value="MetI-like"/>
    <property type="match status" value="1"/>
</dbReference>
<evidence type="ECO:0000256" key="7">
    <source>
        <dbReference type="ARBA" id="ARBA00023136"/>
    </source>
</evidence>